<dbReference type="Pfam" id="PF00650">
    <property type="entry name" value="CRAL_TRIO"/>
    <property type="match status" value="1"/>
</dbReference>
<dbReference type="Proteomes" id="UP001054837">
    <property type="component" value="Unassembled WGS sequence"/>
</dbReference>
<keyword evidence="3" id="KW-1185">Reference proteome</keyword>
<comment type="caution">
    <text evidence="2">The sequence shown here is derived from an EMBL/GenBank/DDBJ whole genome shotgun (WGS) entry which is preliminary data.</text>
</comment>
<dbReference type="Gene3D" id="1.10.8.20">
    <property type="entry name" value="N-terminal domain of phosphatidylinositol transfer protein sec14p"/>
    <property type="match status" value="1"/>
</dbReference>
<feature type="domain" description="CRAL/TRIO N-terminal" evidence="1">
    <location>
        <begin position="45"/>
        <end position="70"/>
    </location>
</feature>
<reference evidence="2 3" key="1">
    <citation type="submission" date="2021-06" db="EMBL/GenBank/DDBJ databases">
        <title>Caerostris darwini draft genome.</title>
        <authorList>
            <person name="Kono N."/>
            <person name="Arakawa K."/>
        </authorList>
    </citation>
    <scope>NUCLEOTIDE SEQUENCE [LARGE SCALE GENOMIC DNA]</scope>
</reference>
<dbReference type="SUPFAM" id="SSF46938">
    <property type="entry name" value="CRAL/TRIO N-terminal domain"/>
    <property type="match status" value="1"/>
</dbReference>
<sequence>MPPCQPKTCWVAKEELNETPETRNACLRQLKEMLSKQKEFTSRTDDDFLLRFLRCRKFDCKKALKMLREHYKFRKLHPGVYLSPTALEEALRLCIFNYLPHRDHKGRVICLLRFDRWDVDKISYEDFIAAGNLMCEYALDNNPVTQINGFIAIWDYKGFNVRHFKLFCSLRNTLTLVNLLQIKILSGIEQLHEHLDQSILPKEYGGTLEIPDTKEIAQRIKDKEKDILLNNKFGF</sequence>
<dbReference type="PANTHER" id="PTHR10174">
    <property type="entry name" value="ALPHA-TOCOPHEROL TRANSFER PROTEIN-RELATED"/>
    <property type="match status" value="1"/>
</dbReference>
<protein>
    <submittedName>
        <fullName evidence="2">Clavesin-1</fullName>
    </submittedName>
</protein>
<dbReference type="InterPro" id="IPR011074">
    <property type="entry name" value="CRAL/TRIO_N_dom"/>
</dbReference>
<evidence type="ECO:0000313" key="3">
    <source>
        <dbReference type="Proteomes" id="UP001054837"/>
    </source>
</evidence>
<evidence type="ECO:0000259" key="1">
    <source>
        <dbReference type="SMART" id="SM01100"/>
    </source>
</evidence>
<evidence type="ECO:0000313" key="2">
    <source>
        <dbReference type="EMBL" id="GIX86104.1"/>
    </source>
</evidence>
<dbReference type="SMART" id="SM01100">
    <property type="entry name" value="CRAL_TRIO_N"/>
    <property type="match status" value="1"/>
</dbReference>
<dbReference type="CDD" id="cd00170">
    <property type="entry name" value="SEC14"/>
    <property type="match status" value="1"/>
</dbReference>
<dbReference type="SUPFAM" id="SSF52087">
    <property type="entry name" value="CRAL/TRIO domain"/>
    <property type="match status" value="1"/>
</dbReference>
<dbReference type="Pfam" id="PF03765">
    <property type="entry name" value="CRAL_TRIO_N"/>
    <property type="match status" value="1"/>
</dbReference>
<dbReference type="InterPro" id="IPR001251">
    <property type="entry name" value="CRAL-TRIO_dom"/>
</dbReference>
<dbReference type="AlphaFoldDB" id="A0AAV4NNZ2"/>
<dbReference type="InterPro" id="IPR036273">
    <property type="entry name" value="CRAL/TRIO_N_dom_sf"/>
</dbReference>
<dbReference type="GO" id="GO:1902936">
    <property type="term" value="F:phosphatidylinositol bisphosphate binding"/>
    <property type="evidence" value="ECO:0007669"/>
    <property type="project" value="TreeGrafter"/>
</dbReference>
<proteinExistence type="predicted"/>
<dbReference type="EMBL" id="BPLQ01001855">
    <property type="protein sequence ID" value="GIX86104.1"/>
    <property type="molecule type" value="Genomic_DNA"/>
</dbReference>
<dbReference type="PRINTS" id="PR00180">
    <property type="entry name" value="CRETINALDHBP"/>
</dbReference>
<organism evidence="2 3">
    <name type="scientific">Caerostris darwini</name>
    <dbReference type="NCBI Taxonomy" id="1538125"/>
    <lineage>
        <taxon>Eukaryota</taxon>
        <taxon>Metazoa</taxon>
        <taxon>Ecdysozoa</taxon>
        <taxon>Arthropoda</taxon>
        <taxon>Chelicerata</taxon>
        <taxon>Arachnida</taxon>
        <taxon>Araneae</taxon>
        <taxon>Araneomorphae</taxon>
        <taxon>Entelegynae</taxon>
        <taxon>Araneoidea</taxon>
        <taxon>Araneidae</taxon>
        <taxon>Caerostris</taxon>
    </lineage>
</organism>
<dbReference type="GO" id="GO:0016020">
    <property type="term" value="C:membrane"/>
    <property type="evidence" value="ECO:0007669"/>
    <property type="project" value="TreeGrafter"/>
</dbReference>
<name>A0AAV4NNZ2_9ARAC</name>
<dbReference type="Gene3D" id="3.40.525.10">
    <property type="entry name" value="CRAL-TRIO lipid binding domain"/>
    <property type="match status" value="2"/>
</dbReference>
<accession>A0AAV4NNZ2</accession>
<dbReference type="InterPro" id="IPR036865">
    <property type="entry name" value="CRAL-TRIO_dom_sf"/>
</dbReference>
<gene>
    <name evidence="2" type="primary">clvs1</name>
    <name evidence="2" type="ORF">CDAR_309061</name>
</gene>
<dbReference type="PANTHER" id="PTHR10174:SF130">
    <property type="entry name" value="ALPHA-TOCOPHEROL TRANSFER PROTEIN-LIKE"/>
    <property type="match status" value="1"/>
</dbReference>